<evidence type="ECO:0000313" key="1">
    <source>
        <dbReference type="EMBL" id="GFR11181.1"/>
    </source>
</evidence>
<reference evidence="1" key="1">
    <citation type="submission" date="2020-07" db="EMBL/GenBank/DDBJ databases">
        <title>Multicomponent nature underlies the extraordinary mechanical properties of spider dragline silk.</title>
        <authorList>
            <person name="Kono N."/>
            <person name="Nakamura H."/>
            <person name="Mori M."/>
            <person name="Yoshida Y."/>
            <person name="Ohtoshi R."/>
            <person name="Malay A.D."/>
            <person name="Moran D.A.P."/>
            <person name="Tomita M."/>
            <person name="Numata K."/>
            <person name="Arakawa K."/>
        </authorList>
    </citation>
    <scope>NUCLEOTIDE SEQUENCE</scope>
</reference>
<sequence>MSNTDEQRSGRPVSVRTDLARDIIEQIMYENRRWTLLDRASAIDKRTVHRIPTQNCSVVGTARTDGSSKVIALCNMLRLTKLTKNICIFNYVAVLNKFQICISQDLALPSFKTTQTNCEKKC</sequence>
<gene>
    <name evidence="1" type="ORF">TNCT_68591</name>
</gene>
<dbReference type="Proteomes" id="UP000887116">
    <property type="component" value="Unassembled WGS sequence"/>
</dbReference>
<dbReference type="AlphaFoldDB" id="A0A8X6JLE4"/>
<protein>
    <submittedName>
        <fullName evidence="1">Uncharacterized protein</fullName>
    </submittedName>
</protein>
<organism evidence="1 2">
    <name type="scientific">Trichonephila clavata</name>
    <name type="common">Joro spider</name>
    <name type="synonym">Nephila clavata</name>
    <dbReference type="NCBI Taxonomy" id="2740835"/>
    <lineage>
        <taxon>Eukaryota</taxon>
        <taxon>Metazoa</taxon>
        <taxon>Ecdysozoa</taxon>
        <taxon>Arthropoda</taxon>
        <taxon>Chelicerata</taxon>
        <taxon>Arachnida</taxon>
        <taxon>Araneae</taxon>
        <taxon>Araneomorphae</taxon>
        <taxon>Entelegynae</taxon>
        <taxon>Araneoidea</taxon>
        <taxon>Nephilidae</taxon>
        <taxon>Trichonephila</taxon>
    </lineage>
</organism>
<accession>A0A8X6JLE4</accession>
<evidence type="ECO:0000313" key="2">
    <source>
        <dbReference type="Proteomes" id="UP000887116"/>
    </source>
</evidence>
<dbReference type="OrthoDB" id="616263at2759"/>
<proteinExistence type="predicted"/>
<comment type="caution">
    <text evidence="1">The sequence shown here is derived from an EMBL/GenBank/DDBJ whole genome shotgun (WGS) entry which is preliminary data.</text>
</comment>
<name>A0A8X6JLE4_TRICU</name>
<keyword evidence="2" id="KW-1185">Reference proteome</keyword>
<dbReference type="EMBL" id="BMAO01016796">
    <property type="protein sequence ID" value="GFR11181.1"/>
    <property type="molecule type" value="Genomic_DNA"/>
</dbReference>